<organism evidence="1 2">
    <name type="scientific">Armillaria gallica</name>
    <name type="common">Bulbous honey fungus</name>
    <name type="synonym">Armillaria bulbosa</name>
    <dbReference type="NCBI Taxonomy" id="47427"/>
    <lineage>
        <taxon>Eukaryota</taxon>
        <taxon>Fungi</taxon>
        <taxon>Dikarya</taxon>
        <taxon>Basidiomycota</taxon>
        <taxon>Agaricomycotina</taxon>
        <taxon>Agaricomycetes</taxon>
        <taxon>Agaricomycetidae</taxon>
        <taxon>Agaricales</taxon>
        <taxon>Marasmiineae</taxon>
        <taxon>Physalacriaceae</taxon>
        <taxon>Armillaria</taxon>
    </lineage>
</organism>
<evidence type="ECO:0000313" key="2">
    <source>
        <dbReference type="Proteomes" id="UP000217790"/>
    </source>
</evidence>
<dbReference type="EMBL" id="KZ293645">
    <property type="protein sequence ID" value="PBL02152.1"/>
    <property type="molecule type" value="Genomic_DNA"/>
</dbReference>
<protein>
    <submittedName>
        <fullName evidence="1">Uncharacterized protein</fullName>
    </submittedName>
</protein>
<gene>
    <name evidence="1" type="ORF">ARMGADRAFT_1005579</name>
</gene>
<keyword evidence="2" id="KW-1185">Reference proteome</keyword>
<dbReference type="AlphaFoldDB" id="A0A2H3E415"/>
<name>A0A2H3E415_ARMGA</name>
<evidence type="ECO:0000313" key="1">
    <source>
        <dbReference type="EMBL" id="PBL02152.1"/>
    </source>
</evidence>
<dbReference type="Proteomes" id="UP000217790">
    <property type="component" value="Unassembled WGS sequence"/>
</dbReference>
<accession>A0A2H3E415</accession>
<dbReference type="InParanoid" id="A0A2H3E415"/>
<reference evidence="2" key="1">
    <citation type="journal article" date="2017" name="Nat. Ecol. Evol.">
        <title>Genome expansion and lineage-specific genetic innovations in the forest pathogenic fungi Armillaria.</title>
        <authorList>
            <person name="Sipos G."/>
            <person name="Prasanna A.N."/>
            <person name="Walter M.C."/>
            <person name="O'Connor E."/>
            <person name="Balint B."/>
            <person name="Krizsan K."/>
            <person name="Kiss B."/>
            <person name="Hess J."/>
            <person name="Varga T."/>
            <person name="Slot J."/>
            <person name="Riley R."/>
            <person name="Boka B."/>
            <person name="Rigling D."/>
            <person name="Barry K."/>
            <person name="Lee J."/>
            <person name="Mihaltcheva S."/>
            <person name="LaButti K."/>
            <person name="Lipzen A."/>
            <person name="Waldron R."/>
            <person name="Moloney N.M."/>
            <person name="Sperisen C."/>
            <person name="Kredics L."/>
            <person name="Vagvoelgyi C."/>
            <person name="Patrignani A."/>
            <person name="Fitzpatrick D."/>
            <person name="Nagy I."/>
            <person name="Doyle S."/>
            <person name="Anderson J.B."/>
            <person name="Grigoriev I.V."/>
            <person name="Gueldener U."/>
            <person name="Muensterkoetter M."/>
            <person name="Nagy L.G."/>
        </authorList>
    </citation>
    <scope>NUCLEOTIDE SEQUENCE [LARGE SCALE GENOMIC DNA]</scope>
    <source>
        <strain evidence="2">Ar21-2</strain>
    </source>
</reference>
<dbReference type="OrthoDB" id="2820475at2759"/>
<proteinExistence type="predicted"/>
<sequence length="495" mass="57466">MAQPLDPQLRLLTSLNLSPRGRHNILPHYLWTNDYIIDEESTKPLLFLNWISRCFVRDASGDSDYDKVSVAASLTMDSYVLYIATSRGVADQTDHEYSDQFLAVCREIFDSQSHLLATGQQADVFQDTRKVMDCIVDRVWKRFLRKIAMLRTQFLANGGFKTLDSLVRAWQSWRTTKEKGGERSADIIALARHYTDGDNYAMFRKIFEVILDEDYAAQSYQSRELQVQYFIRITSLSRALFKSSFFRDGCRRDFPEADASYFFRQTVRRLWRVQFYYSGALYFAGPWMKSCRSAFQTYGGSFCSIIWVGSTTPKTVTFPTSLRETLASILRRQSVKFSEDDLDAWFQVRSMRLVDSAWKEGRPRILRPHPEIQIMNFLRSSDISVIGNTVGSSKRMCEVCILYAEVFEEISNTGVSFVFTPRDDPATKSIVDNDWMLPAPSENISFQNVVNEVVDRVINKFSIEADRLFATKFYHWLHPYLDDPWCYRESFSPGY</sequence>